<dbReference type="RefSeq" id="WP_072910349.1">
    <property type="nucleotide sequence ID" value="NZ_FRAR01000004.1"/>
</dbReference>
<evidence type="ECO:0000313" key="2">
    <source>
        <dbReference type="EMBL" id="SHJ95074.1"/>
    </source>
</evidence>
<dbReference type="Gene3D" id="3.40.190.10">
    <property type="entry name" value="Periplasmic binding protein-like II"/>
    <property type="match status" value="2"/>
</dbReference>
<dbReference type="EMBL" id="FRAR01000004">
    <property type="protein sequence ID" value="SHJ95074.1"/>
    <property type="molecule type" value="Genomic_DNA"/>
</dbReference>
<proteinExistence type="predicted"/>
<keyword evidence="3" id="KW-1185">Reference proteome</keyword>
<reference evidence="3" key="1">
    <citation type="submission" date="2016-11" db="EMBL/GenBank/DDBJ databases">
        <authorList>
            <person name="Varghese N."/>
            <person name="Submissions S."/>
        </authorList>
    </citation>
    <scope>NUCLEOTIDE SEQUENCE [LARGE SCALE GENOMIC DNA]</scope>
    <source>
        <strain evidence="3">DSM 10349</strain>
    </source>
</reference>
<dbReference type="OrthoDB" id="9776669at2"/>
<accession>A0A1M6NHI1</accession>
<dbReference type="Proteomes" id="UP000183997">
    <property type="component" value="Unassembled WGS sequence"/>
</dbReference>
<feature type="chain" id="PRO_5012951886" description="TRAP transporter solute receptor, TAXI family" evidence="1">
    <location>
        <begin position="26"/>
        <end position="331"/>
    </location>
</feature>
<evidence type="ECO:0000256" key="1">
    <source>
        <dbReference type="SAM" id="SignalP"/>
    </source>
</evidence>
<dbReference type="PANTHER" id="PTHR42941">
    <property type="entry name" value="SLL1037 PROTEIN"/>
    <property type="match status" value="1"/>
</dbReference>
<gene>
    <name evidence="2" type="ORF">SAMN02745123_00132</name>
</gene>
<feature type="signal peptide" evidence="1">
    <location>
        <begin position="1"/>
        <end position="25"/>
    </location>
</feature>
<evidence type="ECO:0008006" key="4">
    <source>
        <dbReference type="Google" id="ProtNLM"/>
    </source>
</evidence>
<dbReference type="PANTHER" id="PTHR42941:SF1">
    <property type="entry name" value="SLL1037 PROTEIN"/>
    <property type="match status" value="1"/>
</dbReference>
<sequence length="331" mass="36017">MKKHFRLMSILLITLVVAMMSGCGAKGPSDTQGQTDKKPVYLTWATGGTAGTFYGVAGGISKVVKEKNPWLDISIQTGGTSENNRFVGQGDAQLGFTTADCAYFAHVGQREFKQSYPDLRAVISGPLMYQHIFVRADSSIKTINDLKGKRVSIGAPGTLTEIMAKEIFEAYGIQNEVKTERISLSEAVEALKDKRIDAGFHFASPPVPGLLDLATTTGIRLIPIDQAELEKILKKNPTWAPGEMVKGTYQDQNETVNAIASTNIIIVNQSVDPEAVYLITKTIIENTDSIAEVHPSAKEWNKEAATNGAKYIKIPFHPGAEKYLKEIGALK</sequence>
<protein>
    <recommendedName>
        <fullName evidence="4">TRAP transporter solute receptor, TAXI family</fullName>
    </recommendedName>
</protein>
<name>A0A1M6NHI1_9FIRM</name>
<evidence type="ECO:0000313" key="3">
    <source>
        <dbReference type="Proteomes" id="UP000183997"/>
    </source>
</evidence>
<dbReference type="Pfam" id="PF16868">
    <property type="entry name" value="NMT1_3"/>
    <property type="match status" value="1"/>
</dbReference>
<dbReference type="NCBIfam" id="TIGR02122">
    <property type="entry name" value="TRAP_TAXI"/>
    <property type="match status" value="1"/>
</dbReference>
<dbReference type="AlphaFoldDB" id="A0A1M6NHI1"/>
<dbReference type="PROSITE" id="PS51257">
    <property type="entry name" value="PROKAR_LIPOPROTEIN"/>
    <property type="match status" value="1"/>
</dbReference>
<dbReference type="CDD" id="cd13520">
    <property type="entry name" value="PBP2_TAXI_TRAP"/>
    <property type="match status" value="1"/>
</dbReference>
<keyword evidence="1" id="KW-0732">Signal</keyword>
<dbReference type="STRING" id="1121421.SAMN02745123_00132"/>
<dbReference type="SUPFAM" id="SSF53850">
    <property type="entry name" value="Periplasmic binding protein-like II"/>
    <property type="match status" value="1"/>
</dbReference>
<dbReference type="InterPro" id="IPR011852">
    <property type="entry name" value="TRAP_TAXI"/>
</dbReference>
<organism evidence="2 3">
    <name type="scientific">Desulforamulus aeronauticus DSM 10349</name>
    <dbReference type="NCBI Taxonomy" id="1121421"/>
    <lineage>
        <taxon>Bacteria</taxon>
        <taxon>Bacillati</taxon>
        <taxon>Bacillota</taxon>
        <taxon>Clostridia</taxon>
        <taxon>Eubacteriales</taxon>
        <taxon>Peptococcaceae</taxon>
        <taxon>Desulforamulus</taxon>
    </lineage>
</organism>